<dbReference type="EMBL" id="UINC01168970">
    <property type="protein sequence ID" value="SVD72284.1"/>
    <property type="molecule type" value="Genomic_DNA"/>
</dbReference>
<dbReference type="Pfam" id="PF07676">
    <property type="entry name" value="PD40"/>
    <property type="match status" value="2"/>
</dbReference>
<gene>
    <name evidence="1" type="ORF">METZ01_LOCUS425138</name>
</gene>
<reference evidence="1" key="1">
    <citation type="submission" date="2018-05" db="EMBL/GenBank/DDBJ databases">
        <authorList>
            <person name="Lanie J.A."/>
            <person name="Ng W.-L."/>
            <person name="Kazmierczak K.M."/>
            <person name="Andrzejewski T.M."/>
            <person name="Davidsen T.M."/>
            <person name="Wayne K.J."/>
            <person name="Tettelin H."/>
            <person name="Glass J.I."/>
            <person name="Rusch D."/>
            <person name="Podicherti R."/>
            <person name="Tsui H.-C.T."/>
            <person name="Winkler M.E."/>
        </authorList>
    </citation>
    <scope>NUCLEOTIDE SEQUENCE</scope>
</reference>
<evidence type="ECO:0000313" key="1">
    <source>
        <dbReference type="EMBL" id="SVD72284.1"/>
    </source>
</evidence>
<dbReference type="InterPro" id="IPR011659">
    <property type="entry name" value="WD40"/>
</dbReference>
<dbReference type="Gene3D" id="2.120.10.30">
    <property type="entry name" value="TolB, C-terminal domain"/>
    <property type="match status" value="1"/>
</dbReference>
<dbReference type="SUPFAM" id="SSF69304">
    <property type="entry name" value="Tricorn protease N-terminal domain"/>
    <property type="match status" value="1"/>
</dbReference>
<dbReference type="InterPro" id="IPR011042">
    <property type="entry name" value="6-blade_b-propeller_TolB-like"/>
</dbReference>
<accession>A0A382XN45</accession>
<proteinExistence type="predicted"/>
<dbReference type="AlphaFoldDB" id="A0A382XN45"/>
<organism evidence="1">
    <name type="scientific">marine metagenome</name>
    <dbReference type="NCBI Taxonomy" id="408172"/>
    <lineage>
        <taxon>unclassified sequences</taxon>
        <taxon>metagenomes</taxon>
        <taxon>ecological metagenomes</taxon>
    </lineage>
</organism>
<name>A0A382XN45_9ZZZZ</name>
<feature type="non-terminal residue" evidence="1">
    <location>
        <position position="97"/>
    </location>
</feature>
<protein>
    <recommendedName>
        <fullName evidence="2">Dipeptidylpeptidase IV N-terminal domain-containing protein</fullName>
    </recommendedName>
</protein>
<sequence length="97" mass="10715">MNRLLTLCAVVITIVNAKAQLPKPTPQPISGARHPALSPDGKQMTFVYRGDVWTVKSSGGRARPLTFHLAYDAYPVFSPDGKWIAFGSKRNGNWDIF</sequence>
<evidence type="ECO:0008006" key="2">
    <source>
        <dbReference type="Google" id="ProtNLM"/>
    </source>
</evidence>